<feature type="transmembrane region" description="Helical" evidence="1">
    <location>
        <begin position="354"/>
        <end position="372"/>
    </location>
</feature>
<evidence type="ECO:0000313" key="2">
    <source>
        <dbReference type="EMBL" id="MBW7953811.1"/>
    </source>
</evidence>
<organism evidence="2 3">
    <name type="scientific">Candidatus Dojkabacteria bacterium</name>
    <dbReference type="NCBI Taxonomy" id="2099670"/>
    <lineage>
        <taxon>Bacteria</taxon>
        <taxon>Candidatus Dojkabacteria</taxon>
    </lineage>
</organism>
<evidence type="ECO:0000313" key="3">
    <source>
        <dbReference type="Proteomes" id="UP000781173"/>
    </source>
</evidence>
<keyword evidence="1" id="KW-0472">Membrane</keyword>
<evidence type="ECO:0000256" key="1">
    <source>
        <dbReference type="SAM" id="Phobius"/>
    </source>
</evidence>
<feature type="transmembrane region" description="Helical" evidence="1">
    <location>
        <begin position="329"/>
        <end position="348"/>
    </location>
</feature>
<dbReference type="AlphaFoldDB" id="A0A952AIM4"/>
<gene>
    <name evidence="2" type="ORF">H3C67_03410</name>
</gene>
<proteinExistence type="predicted"/>
<dbReference type="SUPFAM" id="SSF82866">
    <property type="entry name" value="Multidrug efflux transporter AcrB transmembrane domain"/>
    <property type="match status" value="1"/>
</dbReference>
<name>A0A952AIM4_9BACT</name>
<dbReference type="EMBL" id="JACFOF010000007">
    <property type="protein sequence ID" value="MBW7953811.1"/>
    <property type="molecule type" value="Genomic_DNA"/>
</dbReference>
<keyword evidence="1" id="KW-1133">Transmembrane helix</keyword>
<sequence length="464" mass="51675">MKRSRFRLFIAALVLILAAVIALPSIVIKVGDDNIRIRGFDPLDLNSAFVTQRFELQPSLDFQEGQVSVFDVNLAPIPRSQRLEYLTRIRNIVFTRIQRSGLSDFELDSLHNHDIDSYQLILHSATKIDSSLLALLTRTGELSAWINDPNIDRNLATDEDLQDPFYGRNQTGISNEDIESATVISDSRIYLFDPSRPSNYGIRLNYREESAPMYVAAAQQSSNSTSPILYAIDNEPIAFQSPGQIYDFLNPGRTSLLVTLADDSYRVNAIIASVLSTPKLDFSVSLISSETVAPRYGSITLQILQVSGLVLLTLMIALLSFWYKKHARFIAVALISLSIINLALAKVFGLTLSLSMILGLLVGYFAFVLFLVNAIRYIQDKTANGITKEELQQVYSDSLGSIRNSSIIIIFLILVSQTYGIISVVHFGNGLGFTLVSAILTLMIIIRPLLPELYLRPSKKNEKN</sequence>
<comment type="caution">
    <text evidence="2">The sequence shown here is derived from an EMBL/GenBank/DDBJ whole genome shotgun (WGS) entry which is preliminary data.</text>
</comment>
<feature type="transmembrane region" description="Helical" evidence="1">
    <location>
        <begin position="303"/>
        <end position="322"/>
    </location>
</feature>
<feature type="transmembrane region" description="Helical" evidence="1">
    <location>
        <begin position="407"/>
        <end position="425"/>
    </location>
</feature>
<keyword evidence="1" id="KW-0812">Transmembrane</keyword>
<evidence type="ECO:0008006" key="4">
    <source>
        <dbReference type="Google" id="ProtNLM"/>
    </source>
</evidence>
<protein>
    <recommendedName>
        <fullName evidence="4">Protein translocase subunit SecD</fullName>
    </recommendedName>
</protein>
<dbReference type="Proteomes" id="UP000781173">
    <property type="component" value="Unassembled WGS sequence"/>
</dbReference>
<accession>A0A952AIM4</accession>
<feature type="transmembrane region" description="Helical" evidence="1">
    <location>
        <begin position="431"/>
        <end position="450"/>
    </location>
</feature>
<reference evidence="2" key="1">
    <citation type="journal article" date="2022" name="ISME J.">
        <title>A general approach to explore prokaryotic protein glycosylation reveals the unique surface layer modulation of an anammox bacterium.</title>
        <authorList>
            <person name="Pabst M."/>
            <person name="Grouzdev D.S."/>
            <person name="Lawson C.E."/>
            <person name="Kleikamp H.B.C."/>
            <person name="de Ram C."/>
            <person name="Louwen R."/>
            <person name="Lin Y.M."/>
            <person name="Lucker S."/>
            <person name="van Loosdrecht M.C.M."/>
            <person name="Laureni M."/>
        </authorList>
    </citation>
    <scope>NUCLEOTIDE SEQUENCE</scope>
    <source>
        <strain evidence="2">BROCD043</strain>
    </source>
</reference>